<evidence type="ECO:0008006" key="4">
    <source>
        <dbReference type="Google" id="ProtNLM"/>
    </source>
</evidence>
<evidence type="ECO:0000313" key="3">
    <source>
        <dbReference type="Proteomes" id="UP001383192"/>
    </source>
</evidence>
<name>A0AAW0BC74_9AGAR</name>
<dbReference type="AlphaFoldDB" id="A0AAW0BC74"/>
<feature type="coiled-coil region" evidence="1">
    <location>
        <begin position="3"/>
        <end position="37"/>
    </location>
</feature>
<gene>
    <name evidence="2" type="ORF">VNI00_016788</name>
</gene>
<protein>
    <recommendedName>
        <fullName evidence="4">F-box domain-containing protein</fullName>
    </recommendedName>
</protein>
<organism evidence="2 3">
    <name type="scientific">Paramarasmius palmivorus</name>
    <dbReference type="NCBI Taxonomy" id="297713"/>
    <lineage>
        <taxon>Eukaryota</taxon>
        <taxon>Fungi</taxon>
        <taxon>Dikarya</taxon>
        <taxon>Basidiomycota</taxon>
        <taxon>Agaricomycotina</taxon>
        <taxon>Agaricomycetes</taxon>
        <taxon>Agaricomycetidae</taxon>
        <taxon>Agaricales</taxon>
        <taxon>Marasmiineae</taxon>
        <taxon>Marasmiaceae</taxon>
        <taxon>Paramarasmius</taxon>
    </lineage>
</organism>
<accession>A0AAW0BC74</accession>
<dbReference type="Proteomes" id="UP001383192">
    <property type="component" value="Unassembled WGS sequence"/>
</dbReference>
<dbReference type="InterPro" id="IPR032675">
    <property type="entry name" value="LRR_dom_sf"/>
</dbReference>
<comment type="caution">
    <text evidence="2">The sequence shown here is derived from an EMBL/GenBank/DDBJ whole genome shotgun (WGS) entry which is preliminary data.</text>
</comment>
<evidence type="ECO:0000313" key="2">
    <source>
        <dbReference type="EMBL" id="KAK7023373.1"/>
    </source>
</evidence>
<keyword evidence="1" id="KW-0175">Coiled coil</keyword>
<evidence type="ECO:0000256" key="1">
    <source>
        <dbReference type="SAM" id="Coils"/>
    </source>
</evidence>
<dbReference type="Gene3D" id="3.80.10.10">
    <property type="entry name" value="Ribonuclease Inhibitor"/>
    <property type="match status" value="1"/>
</dbReference>
<reference evidence="2 3" key="1">
    <citation type="submission" date="2024-01" db="EMBL/GenBank/DDBJ databases">
        <title>A draft genome for a cacao thread blight-causing isolate of Paramarasmius palmivorus.</title>
        <authorList>
            <person name="Baruah I.K."/>
            <person name="Bukari Y."/>
            <person name="Amoako-Attah I."/>
            <person name="Meinhardt L.W."/>
            <person name="Bailey B.A."/>
            <person name="Cohen S.P."/>
        </authorList>
    </citation>
    <scope>NUCLEOTIDE SEQUENCE [LARGE SCALE GENOMIC DNA]</scope>
    <source>
        <strain evidence="2 3">GH-12</strain>
    </source>
</reference>
<sequence length="487" mass="56115">MDIQQARSYIDAESRELAKCEKEITRLYNALAELEAHRTAVLERIKRCRSWLSPIRRLPPELLAQIFALVCTPEFGVYSLDFRLRRTILCTTPTLALTHVSHHWRVTASASARLWSSIRFTLSHKLSEAQTFRVRSLLKLYLTNSRDHALHLTDLCYYPHHESPISNLLSHAISRIAKLDLVEELGVTMPTHSRLPQWLVDALRTAPQLYHVKLHCLDSINLPYHQLTVLEVTNIINARWLARILKLCINLDSLHLQFLQSRSNQVFDMKTHVWMKTLRRLRVQVERPVELVRFLQQISIPLLSSFRISIEGGPGRLSLVSIVDLIRRSQCRLDEFRFQIRSGCMDIPNADLYDLLVLCPELSQLEVDVFRPHCEDMNPGTFVCQLLDVLAPANLHHTPIPSPKLTHLVVSERWTTYNVNPGTVDALLGRLEARIGALRDYRTRVPVSRWKWDLRFGALPDGLEGFRGRIEKLAECGLKLQAPMGYH</sequence>
<keyword evidence="3" id="KW-1185">Reference proteome</keyword>
<dbReference type="EMBL" id="JAYKXP010000141">
    <property type="protein sequence ID" value="KAK7023373.1"/>
    <property type="molecule type" value="Genomic_DNA"/>
</dbReference>
<proteinExistence type="predicted"/>